<proteinExistence type="predicted"/>
<evidence type="ECO:0000256" key="1">
    <source>
        <dbReference type="SAM" id="SignalP"/>
    </source>
</evidence>
<keyword evidence="3" id="KW-1185">Reference proteome</keyword>
<dbReference type="EMBL" id="JBEPSD010000003">
    <property type="protein sequence ID" value="MET4570917.1"/>
    <property type="molecule type" value="Genomic_DNA"/>
</dbReference>
<accession>A0ABV2Q218</accession>
<protein>
    <recommendedName>
        <fullName evidence="4">Spore coat protein U domain-containing protein</fullName>
    </recommendedName>
</protein>
<name>A0ABV2Q218_9GAMM</name>
<dbReference type="Proteomes" id="UP001549251">
    <property type="component" value="Unassembled WGS sequence"/>
</dbReference>
<dbReference type="RefSeq" id="WP_354552666.1">
    <property type="nucleotide sequence ID" value="NZ_JBEPSD010000003.1"/>
</dbReference>
<sequence>MKTLLLSASLLFLPLAAHAACAPTDFAIKDVKLSANGAGGTTRLVLSGELVNNCAEPAAAQINIDVKDASGKVIQSKQGWPAGTTNIAPGATARFDFGKRFRYQSDMAAYTVSVISVRAW</sequence>
<evidence type="ECO:0000313" key="3">
    <source>
        <dbReference type="Proteomes" id="UP001549251"/>
    </source>
</evidence>
<organism evidence="2 3">
    <name type="scientific">Rhodanobacter soli</name>
    <dbReference type="NCBI Taxonomy" id="590609"/>
    <lineage>
        <taxon>Bacteria</taxon>
        <taxon>Pseudomonadati</taxon>
        <taxon>Pseudomonadota</taxon>
        <taxon>Gammaproteobacteria</taxon>
        <taxon>Lysobacterales</taxon>
        <taxon>Rhodanobacteraceae</taxon>
        <taxon>Rhodanobacter</taxon>
    </lineage>
</organism>
<feature type="chain" id="PRO_5045453930" description="Spore coat protein U domain-containing protein" evidence="1">
    <location>
        <begin position="20"/>
        <end position="120"/>
    </location>
</feature>
<keyword evidence="1" id="KW-0732">Signal</keyword>
<evidence type="ECO:0000313" key="2">
    <source>
        <dbReference type="EMBL" id="MET4570917.1"/>
    </source>
</evidence>
<feature type="signal peptide" evidence="1">
    <location>
        <begin position="1"/>
        <end position="19"/>
    </location>
</feature>
<comment type="caution">
    <text evidence="2">The sequence shown here is derived from an EMBL/GenBank/DDBJ whole genome shotgun (WGS) entry which is preliminary data.</text>
</comment>
<reference evidence="2 3" key="1">
    <citation type="submission" date="2024-06" db="EMBL/GenBank/DDBJ databases">
        <title>Sorghum-associated microbial communities from plants grown in Nebraska, USA.</title>
        <authorList>
            <person name="Schachtman D."/>
        </authorList>
    </citation>
    <scope>NUCLEOTIDE SEQUENCE [LARGE SCALE GENOMIC DNA]</scope>
    <source>
        <strain evidence="2 3">1757</strain>
    </source>
</reference>
<gene>
    <name evidence="2" type="ORF">ABIE04_003296</name>
</gene>
<evidence type="ECO:0008006" key="4">
    <source>
        <dbReference type="Google" id="ProtNLM"/>
    </source>
</evidence>